<protein>
    <submittedName>
        <fullName evidence="1">Uncharacterized protein</fullName>
    </submittedName>
</protein>
<reference evidence="1" key="1">
    <citation type="submission" date="2021-01" db="EMBL/GenBank/DDBJ databases">
        <authorList>
            <consortium name="Genoscope - CEA"/>
            <person name="William W."/>
        </authorList>
    </citation>
    <scope>NUCLEOTIDE SEQUENCE</scope>
</reference>
<organism evidence="1 2">
    <name type="scientific">Paramecium sonneborni</name>
    <dbReference type="NCBI Taxonomy" id="65129"/>
    <lineage>
        <taxon>Eukaryota</taxon>
        <taxon>Sar</taxon>
        <taxon>Alveolata</taxon>
        <taxon>Ciliophora</taxon>
        <taxon>Intramacronucleata</taxon>
        <taxon>Oligohymenophorea</taxon>
        <taxon>Peniculida</taxon>
        <taxon>Parameciidae</taxon>
        <taxon>Paramecium</taxon>
    </lineage>
</organism>
<evidence type="ECO:0000313" key="1">
    <source>
        <dbReference type="EMBL" id="CAD8129494.1"/>
    </source>
</evidence>
<dbReference type="EMBL" id="CAJJDN010000226">
    <property type="protein sequence ID" value="CAD8129494.1"/>
    <property type="molecule type" value="Genomic_DNA"/>
</dbReference>
<accession>A0A8S1RSW6</accession>
<evidence type="ECO:0000313" key="2">
    <source>
        <dbReference type="Proteomes" id="UP000692954"/>
    </source>
</evidence>
<comment type="caution">
    <text evidence="1">The sequence shown here is derived from an EMBL/GenBank/DDBJ whole genome shotgun (WGS) entry which is preliminary data.</text>
</comment>
<proteinExistence type="predicted"/>
<dbReference type="AlphaFoldDB" id="A0A8S1RSW6"/>
<sequence length="215" mass="26126">MILKKFNYQNHLTIIQEKELVQSQIPQIPNYQTRNPQVELFFTSRIYQDENELLPFHLFGQDNTFNHETRYPLSFTTRIQQNNNQERQSHQNNWSQFATQFKYQVAQMQRIIQIIQDLIDNFPKILFEAFMNTKIQIKDPKIQKADIQSFENQKAEYQSFENQKAEYQSFENQKAVYQSFENRSPKIKKDISLINYDLIKQILILRKRKTFTWKQ</sequence>
<keyword evidence="2" id="KW-1185">Reference proteome</keyword>
<name>A0A8S1RSW6_9CILI</name>
<dbReference type="Proteomes" id="UP000692954">
    <property type="component" value="Unassembled WGS sequence"/>
</dbReference>
<gene>
    <name evidence="1" type="ORF">PSON_ATCC_30995.1.T2260007</name>
</gene>